<organism evidence="3 4">
    <name type="scientific">Thalassotalea profundi</name>
    <dbReference type="NCBI Taxonomy" id="2036687"/>
    <lineage>
        <taxon>Bacteria</taxon>
        <taxon>Pseudomonadati</taxon>
        <taxon>Pseudomonadota</taxon>
        <taxon>Gammaproteobacteria</taxon>
        <taxon>Alteromonadales</taxon>
        <taxon>Colwelliaceae</taxon>
        <taxon>Thalassotalea</taxon>
    </lineage>
</organism>
<accession>A0ABQ3IG66</accession>
<keyword evidence="4" id="KW-1185">Reference proteome</keyword>
<evidence type="ECO:0000313" key="4">
    <source>
        <dbReference type="Proteomes" id="UP000626370"/>
    </source>
</evidence>
<dbReference type="InterPro" id="IPR011990">
    <property type="entry name" value="TPR-like_helical_dom_sf"/>
</dbReference>
<evidence type="ECO:0000256" key="2">
    <source>
        <dbReference type="SAM" id="SignalP"/>
    </source>
</evidence>
<gene>
    <name evidence="3" type="ORF">GCM10011501_08400</name>
</gene>
<evidence type="ECO:0000256" key="1">
    <source>
        <dbReference type="PROSITE-ProRule" id="PRU00339"/>
    </source>
</evidence>
<feature type="signal peptide" evidence="2">
    <location>
        <begin position="1"/>
        <end position="23"/>
    </location>
</feature>
<dbReference type="RefSeq" id="WP_189376863.1">
    <property type="nucleotide sequence ID" value="NZ_BNAH01000003.1"/>
</dbReference>
<evidence type="ECO:0000313" key="3">
    <source>
        <dbReference type="EMBL" id="GHE82488.1"/>
    </source>
</evidence>
<dbReference type="PANTHER" id="PTHR12558:SF13">
    <property type="entry name" value="CELL DIVISION CYCLE PROTEIN 27 HOMOLOG"/>
    <property type="match status" value="1"/>
</dbReference>
<proteinExistence type="predicted"/>
<dbReference type="InterPro" id="IPR019734">
    <property type="entry name" value="TPR_rpt"/>
</dbReference>
<name>A0ABQ3IG66_9GAMM</name>
<keyword evidence="1" id="KW-0802">TPR repeat</keyword>
<feature type="repeat" description="TPR" evidence="1">
    <location>
        <begin position="343"/>
        <end position="376"/>
    </location>
</feature>
<reference evidence="4" key="1">
    <citation type="journal article" date="2019" name="Int. J. Syst. Evol. Microbiol.">
        <title>The Global Catalogue of Microorganisms (GCM) 10K type strain sequencing project: providing services to taxonomists for standard genome sequencing and annotation.</title>
        <authorList>
            <consortium name="The Broad Institute Genomics Platform"/>
            <consortium name="The Broad Institute Genome Sequencing Center for Infectious Disease"/>
            <person name="Wu L."/>
            <person name="Ma J."/>
        </authorList>
    </citation>
    <scope>NUCLEOTIDE SEQUENCE [LARGE SCALE GENOMIC DNA]</scope>
    <source>
        <strain evidence="4">CGMCC 1.15922</strain>
    </source>
</reference>
<protein>
    <recommendedName>
        <fullName evidence="5">Tetratricopeptide repeat protein</fullName>
    </recommendedName>
</protein>
<dbReference type="PROSITE" id="PS51257">
    <property type="entry name" value="PROKAR_LIPOPROTEIN"/>
    <property type="match status" value="1"/>
</dbReference>
<feature type="chain" id="PRO_5045511684" description="Tetratricopeptide repeat protein" evidence="2">
    <location>
        <begin position="24"/>
        <end position="396"/>
    </location>
</feature>
<dbReference type="Proteomes" id="UP000626370">
    <property type="component" value="Unassembled WGS sequence"/>
</dbReference>
<keyword evidence="2" id="KW-0732">Signal</keyword>
<feature type="repeat" description="TPR" evidence="1">
    <location>
        <begin position="241"/>
        <end position="274"/>
    </location>
</feature>
<dbReference type="EMBL" id="BNAH01000003">
    <property type="protein sequence ID" value="GHE82488.1"/>
    <property type="molecule type" value="Genomic_DNA"/>
</dbReference>
<dbReference type="Gene3D" id="1.25.40.10">
    <property type="entry name" value="Tetratricopeptide repeat domain"/>
    <property type="match status" value="2"/>
</dbReference>
<dbReference type="PROSITE" id="PS50005">
    <property type="entry name" value="TPR"/>
    <property type="match status" value="2"/>
</dbReference>
<dbReference type="SMART" id="SM00028">
    <property type="entry name" value="TPR"/>
    <property type="match status" value="4"/>
</dbReference>
<sequence>MKITTLFSHLFFLCLILSSCASAPIFNVKNVSNIQTLYLDDYFPGYSSIDIESEDDVFSLDDEMKEMVQTQLLGENDPYQRSKKLLTHIFSREHLDIAYQNSANLTATQTYHSQTANCMSLTIMSYALAEAAGLNVVFQEVKIPEYWVRNGQYSMLTGHVNLLIKRPSDHRVAFFWERSRGLEIDFDPSILKRSFPKEDIDKSTVLAMFYTNKGAQAMVDEDYLKAYSYFKRATLAAPKFASSWNNLAILYRMINNYTLAEKVYHYTLTIAPDNLTTVSNLAMLLEKQGAIDKARMLEKQIHEKRLKNPYYHALLGDEALYNGQIKQAKIHFKNAIKINNNIHEFYYGLAKVYYQLDEYILAEDTLKKAIKLNKSSTTDMQYVAKLNLIRSTELNE</sequence>
<dbReference type="SUPFAM" id="SSF48452">
    <property type="entry name" value="TPR-like"/>
    <property type="match status" value="1"/>
</dbReference>
<dbReference type="Pfam" id="PF13181">
    <property type="entry name" value="TPR_8"/>
    <property type="match status" value="2"/>
</dbReference>
<evidence type="ECO:0008006" key="5">
    <source>
        <dbReference type="Google" id="ProtNLM"/>
    </source>
</evidence>
<dbReference type="PANTHER" id="PTHR12558">
    <property type="entry name" value="CELL DIVISION CYCLE 16,23,27"/>
    <property type="match status" value="1"/>
</dbReference>
<comment type="caution">
    <text evidence="3">The sequence shown here is derived from an EMBL/GenBank/DDBJ whole genome shotgun (WGS) entry which is preliminary data.</text>
</comment>